<organism evidence="3">
    <name type="scientific">Capra hircus</name>
    <name type="common">Goat</name>
    <dbReference type="NCBI Taxonomy" id="9925"/>
    <lineage>
        <taxon>Eukaryota</taxon>
        <taxon>Metazoa</taxon>
        <taxon>Chordata</taxon>
        <taxon>Craniata</taxon>
        <taxon>Vertebrata</taxon>
        <taxon>Euteleostomi</taxon>
        <taxon>Mammalia</taxon>
        <taxon>Eutheria</taxon>
        <taxon>Laurasiatheria</taxon>
        <taxon>Artiodactyla</taxon>
        <taxon>Ruminantia</taxon>
        <taxon>Pecora</taxon>
        <taxon>Bovidae</taxon>
        <taxon>Caprinae</taxon>
        <taxon>Capra</taxon>
    </lineage>
</organism>
<proteinExistence type="predicted"/>
<feature type="region of interest" description="Disordered" evidence="1">
    <location>
        <begin position="76"/>
        <end position="136"/>
    </location>
</feature>
<feature type="chain" id="PRO_5034014239" description="Secreted protein" evidence="2">
    <location>
        <begin position="17"/>
        <end position="136"/>
    </location>
</feature>
<dbReference type="PANTHER" id="PTHR37870">
    <property type="entry name" value="CHROMOSOME 1 OPEN READING FRAME 54"/>
    <property type="match status" value="1"/>
</dbReference>
<feature type="compositionally biased region" description="Basic and acidic residues" evidence="1">
    <location>
        <begin position="80"/>
        <end position="91"/>
    </location>
</feature>
<reference evidence="3" key="1">
    <citation type="submission" date="2019-03" db="EMBL/GenBank/DDBJ databases">
        <title>Genome sequencing and reference-guided assembly of Black Bengal Goat (Capra hircus).</title>
        <authorList>
            <person name="Siddiki A.Z."/>
            <person name="Baten A."/>
            <person name="Billah M."/>
            <person name="Alam M.A.U."/>
            <person name="Shawrob K.S.M."/>
            <person name="Saha S."/>
            <person name="Chowdhury M."/>
            <person name="Rahman A.H."/>
            <person name="Stear M."/>
            <person name="Miah G."/>
            <person name="Das G.B."/>
            <person name="Hossain M.M."/>
            <person name="Kumkum M."/>
            <person name="Islam M.S."/>
            <person name="Mollah A.M."/>
            <person name="Ahsan A."/>
            <person name="Tusar F."/>
            <person name="Khan M.K.I."/>
        </authorList>
    </citation>
    <scope>NUCLEOTIDE SEQUENCE [LARGE SCALE GENOMIC DNA]</scope>
</reference>
<dbReference type="Pfam" id="PF15465">
    <property type="entry name" value="DUF4634"/>
    <property type="match status" value="1"/>
</dbReference>
<dbReference type="InterPro" id="IPR027957">
    <property type="entry name" value="DUF4634"/>
</dbReference>
<feature type="signal peptide" evidence="2">
    <location>
        <begin position="1"/>
        <end position="16"/>
    </location>
</feature>
<evidence type="ECO:0000256" key="1">
    <source>
        <dbReference type="SAM" id="MobiDB-lite"/>
    </source>
</evidence>
<evidence type="ECO:0000313" key="3">
    <source>
        <dbReference type="Ensembl" id="ENSCHIP00010000663.1"/>
    </source>
</evidence>
<keyword evidence="2" id="KW-0732">Signal</keyword>
<evidence type="ECO:0008006" key="4">
    <source>
        <dbReference type="Google" id="ProtNLM"/>
    </source>
</evidence>
<evidence type="ECO:0000256" key="2">
    <source>
        <dbReference type="SAM" id="SignalP"/>
    </source>
</evidence>
<sequence length="136" mass="15480">MDVLFVAILAVPLILGQEYEDGEELEEDDYYQVIYYYTITPNYDDFGVNFTVDYSMFESENTVNRLDDKVEASETTISYETDRADHQKPVTEKPVTMEPVSGLGLRGEGDRHPLPWMDPQTGDVEQREALVDGGTK</sequence>
<name>A0A8C2N678_CAPHI</name>
<dbReference type="PANTHER" id="PTHR37870:SF1">
    <property type="entry name" value="CHROMOSOME 2 C1ORF54 HOMOLOG"/>
    <property type="match status" value="1"/>
</dbReference>
<dbReference type="Ensembl" id="ENSCHIT00010000950.1">
    <property type="protein sequence ID" value="ENSCHIP00010000663.1"/>
    <property type="gene ID" value="ENSCHIG00010000554.1"/>
</dbReference>
<gene>
    <name evidence="3" type="primary">C3H1orf54</name>
</gene>
<reference evidence="3" key="2">
    <citation type="submission" date="2025-08" db="UniProtKB">
        <authorList>
            <consortium name="Ensembl"/>
        </authorList>
    </citation>
    <scope>IDENTIFICATION</scope>
</reference>
<feature type="compositionally biased region" description="Basic and acidic residues" evidence="1">
    <location>
        <begin position="124"/>
        <end position="136"/>
    </location>
</feature>
<protein>
    <recommendedName>
        <fullName evidence="4">Secreted protein</fullName>
    </recommendedName>
</protein>
<accession>A0A8C2N678</accession>
<dbReference type="AlphaFoldDB" id="A0A8C2N678"/>